<proteinExistence type="inferred from homology"/>
<comment type="caution">
    <text evidence="6">The sequence shown here is derived from an EMBL/GenBank/DDBJ whole genome shotgun (WGS) entry which is preliminary data.</text>
</comment>
<dbReference type="PANTHER" id="PTHR30244">
    <property type="entry name" value="TRANSAMINASE"/>
    <property type="match status" value="1"/>
</dbReference>
<dbReference type="Pfam" id="PF01041">
    <property type="entry name" value="DegT_DnrJ_EryC1"/>
    <property type="match status" value="1"/>
</dbReference>
<dbReference type="AlphaFoldDB" id="A0A542ZGU3"/>
<gene>
    <name evidence="6" type="ORF">FB474_0913</name>
</gene>
<dbReference type="Proteomes" id="UP000319514">
    <property type="component" value="Unassembled WGS sequence"/>
</dbReference>
<evidence type="ECO:0000256" key="2">
    <source>
        <dbReference type="ARBA" id="ARBA00037999"/>
    </source>
</evidence>
<name>A0A542ZGU3_9MICO</name>
<organism evidence="6 7">
    <name type="scientific">Oryzihumus leptocrescens</name>
    <dbReference type="NCBI Taxonomy" id="297536"/>
    <lineage>
        <taxon>Bacteria</taxon>
        <taxon>Bacillati</taxon>
        <taxon>Actinomycetota</taxon>
        <taxon>Actinomycetes</taxon>
        <taxon>Micrococcales</taxon>
        <taxon>Intrasporangiaceae</taxon>
        <taxon>Oryzihumus</taxon>
    </lineage>
</organism>
<evidence type="ECO:0000256" key="3">
    <source>
        <dbReference type="PIRSR" id="PIRSR000390-1"/>
    </source>
</evidence>
<dbReference type="InterPro" id="IPR000653">
    <property type="entry name" value="DegT/StrS_aminotransferase"/>
</dbReference>
<dbReference type="PANTHER" id="PTHR30244:SF36">
    <property type="entry name" value="3-OXO-GLUCOSE-6-PHOSPHATE:GLUTAMATE AMINOTRANSFERASE"/>
    <property type="match status" value="1"/>
</dbReference>
<dbReference type="SUPFAM" id="SSF53383">
    <property type="entry name" value="PLP-dependent transferases"/>
    <property type="match status" value="1"/>
</dbReference>
<dbReference type="InterPro" id="IPR015422">
    <property type="entry name" value="PyrdxlP-dep_Trfase_small"/>
</dbReference>
<feature type="modified residue" description="N6-(pyridoxal phosphate)lysine" evidence="4">
    <location>
        <position position="196"/>
    </location>
</feature>
<protein>
    <submittedName>
        <fullName evidence="6">dTDP-4-amino-4,6-dideoxygalactose transaminase</fullName>
    </submittedName>
</protein>
<comment type="similarity">
    <text evidence="2 5">Belongs to the DegT/DnrJ/EryC1 family.</text>
</comment>
<evidence type="ECO:0000256" key="4">
    <source>
        <dbReference type="PIRSR" id="PIRSR000390-2"/>
    </source>
</evidence>
<dbReference type="RefSeq" id="WP_185746036.1">
    <property type="nucleotide sequence ID" value="NZ_BAAAKX010000013.1"/>
</dbReference>
<reference evidence="6 7" key="1">
    <citation type="submission" date="2019-06" db="EMBL/GenBank/DDBJ databases">
        <title>Sequencing the genomes of 1000 actinobacteria strains.</title>
        <authorList>
            <person name="Klenk H.-P."/>
        </authorList>
    </citation>
    <scope>NUCLEOTIDE SEQUENCE [LARGE SCALE GENOMIC DNA]</scope>
    <source>
        <strain evidence="6 7">DSM 18082</strain>
    </source>
</reference>
<dbReference type="Gene3D" id="3.40.640.10">
    <property type="entry name" value="Type I PLP-dependent aspartate aminotransferase-like (Major domain)"/>
    <property type="match status" value="1"/>
</dbReference>
<accession>A0A542ZGU3</accession>
<evidence type="ECO:0000313" key="7">
    <source>
        <dbReference type="Proteomes" id="UP000319514"/>
    </source>
</evidence>
<dbReference type="EMBL" id="VFOQ01000001">
    <property type="protein sequence ID" value="TQL59558.1"/>
    <property type="molecule type" value="Genomic_DNA"/>
</dbReference>
<dbReference type="CDD" id="cd00616">
    <property type="entry name" value="AHBA_syn"/>
    <property type="match status" value="1"/>
</dbReference>
<keyword evidence="7" id="KW-1185">Reference proteome</keyword>
<keyword evidence="1 4" id="KW-0663">Pyridoxal phosphate</keyword>
<evidence type="ECO:0000256" key="5">
    <source>
        <dbReference type="RuleBase" id="RU004508"/>
    </source>
</evidence>
<dbReference type="InterPro" id="IPR015421">
    <property type="entry name" value="PyrdxlP-dep_Trfase_major"/>
</dbReference>
<feature type="active site" description="Proton acceptor" evidence="3">
    <location>
        <position position="196"/>
    </location>
</feature>
<dbReference type="Gene3D" id="3.90.1150.10">
    <property type="entry name" value="Aspartate Aminotransferase, domain 1"/>
    <property type="match status" value="1"/>
</dbReference>
<dbReference type="InterPro" id="IPR015424">
    <property type="entry name" value="PyrdxlP-dep_Trfase"/>
</dbReference>
<dbReference type="GO" id="GO:0030170">
    <property type="term" value="F:pyridoxal phosphate binding"/>
    <property type="evidence" value="ECO:0007669"/>
    <property type="project" value="TreeGrafter"/>
</dbReference>
<dbReference type="GO" id="GO:0000271">
    <property type="term" value="P:polysaccharide biosynthetic process"/>
    <property type="evidence" value="ECO:0007669"/>
    <property type="project" value="TreeGrafter"/>
</dbReference>
<sequence length="379" mass="40257">MTATASRATSIRVPFADLQAQTAEVRPALESAWRDLLDTSRFVGGATVETFEHEWADYCGTRFAVSVGNGTDSLTLILRALGIGPGDEVLVPTNTFIATAEAVVLAGATPRFVDVLPGTLLVDPAQVEAAVTPRTAAVVAVHLFGQMADMTALAAVAARAGIALVEDAAQAHGATWEGQRAGSVGVAGSFSFYPGKNLGANGDGGAITTSDECLAARLRSMRDHGRSETDRYVHDLIGTNSRLDAIQAAVLSAKLKRLDDWTAARRRAVALYREELPGTLQLVDEAPQARGVHHLAVVRTAHREEVMAELAAAGIETGIHYPVPCHLQEPYREFAREALPVAERAAREILSLPMFPHLTAAQVSFVCDALHASRAVDAR</sequence>
<dbReference type="PIRSF" id="PIRSF000390">
    <property type="entry name" value="PLP_StrS"/>
    <property type="match status" value="1"/>
</dbReference>
<dbReference type="GO" id="GO:0008483">
    <property type="term" value="F:transaminase activity"/>
    <property type="evidence" value="ECO:0007669"/>
    <property type="project" value="TreeGrafter"/>
</dbReference>
<evidence type="ECO:0000256" key="1">
    <source>
        <dbReference type="ARBA" id="ARBA00022898"/>
    </source>
</evidence>
<evidence type="ECO:0000313" key="6">
    <source>
        <dbReference type="EMBL" id="TQL59558.1"/>
    </source>
</evidence>